<keyword evidence="1" id="KW-0812">Transmembrane</keyword>
<evidence type="ECO:0000313" key="2">
    <source>
        <dbReference type="EMBL" id="QJA87275.1"/>
    </source>
</evidence>
<dbReference type="EMBL" id="MT142693">
    <property type="protein sequence ID" value="QJA87275.1"/>
    <property type="molecule type" value="Genomic_DNA"/>
</dbReference>
<evidence type="ECO:0000256" key="1">
    <source>
        <dbReference type="SAM" id="Phobius"/>
    </source>
</evidence>
<reference evidence="2" key="1">
    <citation type="submission" date="2020-03" db="EMBL/GenBank/DDBJ databases">
        <title>The deep terrestrial virosphere.</title>
        <authorList>
            <person name="Holmfeldt K."/>
            <person name="Nilsson E."/>
            <person name="Simone D."/>
            <person name="Lopez-Fernandez M."/>
            <person name="Wu X."/>
            <person name="de Brujin I."/>
            <person name="Lundin D."/>
            <person name="Andersson A."/>
            <person name="Bertilsson S."/>
            <person name="Dopson M."/>
        </authorList>
    </citation>
    <scope>NUCLEOTIDE SEQUENCE</scope>
    <source>
        <strain evidence="2">MM415B03023</strain>
    </source>
</reference>
<feature type="transmembrane region" description="Helical" evidence="1">
    <location>
        <begin position="44"/>
        <end position="65"/>
    </location>
</feature>
<accession>A0A6M3L1H2</accession>
<organism evidence="2">
    <name type="scientific">viral metagenome</name>
    <dbReference type="NCBI Taxonomy" id="1070528"/>
    <lineage>
        <taxon>unclassified sequences</taxon>
        <taxon>metagenomes</taxon>
        <taxon>organismal metagenomes</taxon>
    </lineage>
</organism>
<keyword evidence="1" id="KW-0472">Membrane</keyword>
<proteinExistence type="predicted"/>
<protein>
    <submittedName>
        <fullName evidence="2">Uncharacterized protein</fullName>
    </submittedName>
</protein>
<sequence>MRPRDMTLTFLAASVAVVVLCLGLDAWAQDPAAVAPVSPWWAGLVEALIPAAGAVVTALLSWALAQLARRWGLALSQEQEAAIRAGIRVAIGGVEEAALAKVKGGSPPMAGADKLNLALSAVQARWPKALPDDLVRMVHEELARMPGVGATGDTVHG</sequence>
<name>A0A6M3L1H2_9ZZZZ</name>
<dbReference type="AlphaFoldDB" id="A0A6M3L1H2"/>
<gene>
    <name evidence="2" type="ORF">MM415B03023_0009</name>
</gene>
<keyword evidence="1" id="KW-1133">Transmembrane helix</keyword>